<dbReference type="Gene3D" id="3.40.50.620">
    <property type="entry name" value="HUPs"/>
    <property type="match status" value="1"/>
</dbReference>
<evidence type="ECO:0000313" key="5">
    <source>
        <dbReference type="Proteomes" id="UP000177481"/>
    </source>
</evidence>
<dbReference type="PANTHER" id="PTHR11772:SF2">
    <property type="entry name" value="ASPARAGINE SYNTHETASE [GLUTAMINE-HYDROLYZING]"/>
    <property type="match status" value="1"/>
</dbReference>
<evidence type="ECO:0000256" key="2">
    <source>
        <dbReference type="ARBA" id="ARBA00022840"/>
    </source>
</evidence>
<feature type="domain" description="Asparagine synthetase" evidence="3">
    <location>
        <begin position="130"/>
        <end position="211"/>
    </location>
</feature>
<name>A0A1F5ECE4_9BACT</name>
<dbReference type="Pfam" id="PF00733">
    <property type="entry name" value="Asn_synthase"/>
    <property type="match status" value="1"/>
</dbReference>
<dbReference type="GO" id="GO:0005524">
    <property type="term" value="F:ATP binding"/>
    <property type="evidence" value="ECO:0007669"/>
    <property type="project" value="UniProtKB-KW"/>
</dbReference>
<dbReference type="GO" id="GO:0004066">
    <property type="term" value="F:asparagine synthase (glutamine-hydrolyzing) activity"/>
    <property type="evidence" value="ECO:0007669"/>
    <property type="project" value="InterPro"/>
</dbReference>
<dbReference type="SUPFAM" id="SSF52402">
    <property type="entry name" value="Adenine nucleotide alpha hydrolases-like"/>
    <property type="match status" value="1"/>
</dbReference>
<dbReference type="InterPro" id="IPR050795">
    <property type="entry name" value="Asn_Synthetase"/>
</dbReference>
<sequence>MIKVTDLTNQEAFPNTKYRFSKVTLENDDAVVLERDFIGENPLHYYLDPKLQEVIVASSIREINGYLKSKGSKFLWEHVRAVSNNKKVTITSNTFYTANPSIIELGPTLQEMPEPTVDVSNIPAAGGYIKNLFVQSIKDRLQTINDTTVGLLLSGGLDSITTGFYLTKNLNGKKLRAFTLKVNEDEADISKSREVAKQLEIPLTEVKIGRDGDSISIDVQVYDSSRSLEKEYHLSDENINEIVKKALTIAENPKRDNLFCSLAMYLIGQAVKNEGVKIVFCGEGPNEMINDYGFQPPAEGYPDMGVSSTYFRQALTFGLKESDLQLGRGGLGKHALPRMGKMFAYYGIRLESPFFNPDIANTLTRVPYEDKDYSVIKPKIDEAILGEDGQKVLGAFEGISKEKFQDGSGISKIFEDYSQEQLVELFKKIYGANKEAYIKG</sequence>
<reference evidence="4 5" key="1">
    <citation type="journal article" date="2016" name="Nat. Commun.">
        <title>Thousands of microbial genomes shed light on interconnected biogeochemical processes in an aquifer system.</title>
        <authorList>
            <person name="Anantharaman K."/>
            <person name="Brown C.T."/>
            <person name="Hug L.A."/>
            <person name="Sharon I."/>
            <person name="Castelle C.J."/>
            <person name="Probst A.J."/>
            <person name="Thomas B.C."/>
            <person name="Singh A."/>
            <person name="Wilkins M.J."/>
            <person name="Karaoz U."/>
            <person name="Brodie E.L."/>
            <person name="Williams K.H."/>
            <person name="Hubbard S.S."/>
            <person name="Banfield J.F."/>
        </authorList>
    </citation>
    <scope>NUCLEOTIDE SEQUENCE [LARGE SCALE GENOMIC DNA]</scope>
</reference>
<dbReference type="InterPro" id="IPR014729">
    <property type="entry name" value="Rossmann-like_a/b/a_fold"/>
</dbReference>
<dbReference type="GO" id="GO:0005829">
    <property type="term" value="C:cytosol"/>
    <property type="evidence" value="ECO:0007669"/>
    <property type="project" value="TreeGrafter"/>
</dbReference>
<evidence type="ECO:0000313" key="4">
    <source>
        <dbReference type="EMBL" id="OGD65077.1"/>
    </source>
</evidence>
<keyword evidence="1" id="KW-0547">Nucleotide-binding</keyword>
<dbReference type="PANTHER" id="PTHR11772">
    <property type="entry name" value="ASPARAGINE SYNTHETASE"/>
    <property type="match status" value="1"/>
</dbReference>
<evidence type="ECO:0000259" key="3">
    <source>
        <dbReference type="Pfam" id="PF00733"/>
    </source>
</evidence>
<dbReference type="GO" id="GO:0006529">
    <property type="term" value="P:asparagine biosynthetic process"/>
    <property type="evidence" value="ECO:0007669"/>
    <property type="project" value="InterPro"/>
</dbReference>
<accession>A0A1F5ECE4</accession>
<proteinExistence type="predicted"/>
<dbReference type="InterPro" id="IPR001962">
    <property type="entry name" value="Asn_synthase"/>
</dbReference>
<dbReference type="EMBL" id="MEZX01000001">
    <property type="protein sequence ID" value="OGD65077.1"/>
    <property type="molecule type" value="Genomic_DNA"/>
</dbReference>
<keyword evidence="2" id="KW-0067">ATP-binding</keyword>
<dbReference type="STRING" id="1797471.A3A71_03250"/>
<dbReference type="AlphaFoldDB" id="A0A1F5ECE4"/>
<evidence type="ECO:0000256" key="1">
    <source>
        <dbReference type="ARBA" id="ARBA00022741"/>
    </source>
</evidence>
<comment type="caution">
    <text evidence="4">The sequence shown here is derived from an EMBL/GenBank/DDBJ whole genome shotgun (WGS) entry which is preliminary data.</text>
</comment>
<protein>
    <recommendedName>
        <fullName evidence="3">Asparagine synthetase domain-containing protein</fullName>
    </recommendedName>
</protein>
<gene>
    <name evidence="4" type="ORF">A3A71_03250</name>
</gene>
<organism evidence="4 5">
    <name type="scientific">Candidatus Berkelbacteria bacterium RIFCSPLOWO2_01_FULL_50_28</name>
    <dbReference type="NCBI Taxonomy" id="1797471"/>
    <lineage>
        <taxon>Bacteria</taxon>
        <taxon>Candidatus Berkelbacteria</taxon>
    </lineage>
</organism>
<dbReference type="Proteomes" id="UP000177481">
    <property type="component" value="Unassembled WGS sequence"/>
</dbReference>